<dbReference type="InterPro" id="IPR052107">
    <property type="entry name" value="HEAT6"/>
</dbReference>
<evidence type="ECO:0000313" key="4">
    <source>
        <dbReference type="EMBL" id="MEQ2214760.1"/>
    </source>
</evidence>
<feature type="chain" id="PRO_5046868087" description="DEAD/DEAH-box helicase domain-containing protein" evidence="2">
    <location>
        <begin position="16"/>
        <end position="506"/>
    </location>
</feature>
<feature type="compositionally biased region" description="Basic and acidic residues" evidence="1">
    <location>
        <begin position="132"/>
        <end position="155"/>
    </location>
</feature>
<name>A0ABV0S3G6_9TELE</name>
<organism evidence="4 5">
    <name type="scientific">Xenoophorus captivus</name>
    <dbReference type="NCBI Taxonomy" id="1517983"/>
    <lineage>
        <taxon>Eukaryota</taxon>
        <taxon>Metazoa</taxon>
        <taxon>Chordata</taxon>
        <taxon>Craniata</taxon>
        <taxon>Vertebrata</taxon>
        <taxon>Euteleostomi</taxon>
        <taxon>Actinopterygii</taxon>
        <taxon>Neopterygii</taxon>
        <taxon>Teleostei</taxon>
        <taxon>Neoteleostei</taxon>
        <taxon>Acanthomorphata</taxon>
        <taxon>Ovalentaria</taxon>
        <taxon>Atherinomorphae</taxon>
        <taxon>Cyprinodontiformes</taxon>
        <taxon>Goodeidae</taxon>
        <taxon>Xenoophorus</taxon>
    </lineage>
</organism>
<feature type="non-terminal residue" evidence="4">
    <location>
        <position position="1"/>
    </location>
</feature>
<dbReference type="InterPro" id="IPR011545">
    <property type="entry name" value="DEAD/DEAH_box_helicase_dom"/>
</dbReference>
<dbReference type="SUPFAM" id="SSF52540">
    <property type="entry name" value="P-loop containing nucleoside triphosphate hydrolases"/>
    <property type="match status" value="1"/>
</dbReference>
<dbReference type="Proteomes" id="UP001434883">
    <property type="component" value="Unassembled WGS sequence"/>
</dbReference>
<evidence type="ECO:0000256" key="2">
    <source>
        <dbReference type="SAM" id="SignalP"/>
    </source>
</evidence>
<feature type="signal peptide" evidence="2">
    <location>
        <begin position="1"/>
        <end position="15"/>
    </location>
</feature>
<dbReference type="EMBL" id="JAHRIN010067623">
    <property type="protein sequence ID" value="MEQ2214760.1"/>
    <property type="molecule type" value="Genomic_DNA"/>
</dbReference>
<feature type="region of interest" description="Disordered" evidence="1">
    <location>
        <begin position="249"/>
        <end position="311"/>
    </location>
</feature>
<feature type="region of interest" description="Disordered" evidence="1">
    <location>
        <begin position="132"/>
        <end position="162"/>
    </location>
</feature>
<accession>A0ABV0S3G6</accession>
<comment type="caution">
    <text evidence="4">The sequence shown here is derived from an EMBL/GenBank/DDBJ whole genome shotgun (WGS) entry which is preliminary data.</text>
</comment>
<feature type="domain" description="DEAD/DEAH-box helicase" evidence="3">
    <location>
        <begin position="391"/>
        <end position="450"/>
    </location>
</feature>
<gene>
    <name evidence="4" type="ORF">XENOCAPTIV_019166</name>
</gene>
<feature type="compositionally biased region" description="Basic and acidic residues" evidence="1">
    <location>
        <begin position="264"/>
        <end position="294"/>
    </location>
</feature>
<evidence type="ECO:0000256" key="1">
    <source>
        <dbReference type="SAM" id="MobiDB-lite"/>
    </source>
</evidence>
<keyword evidence="5" id="KW-1185">Reference proteome</keyword>
<sequence>LLIVCFVMTETALWAQDAFSALCHVVTSCENFKVRIKSAAALAVPAQRSCYGDTKRFICVWSSLSSALENSEDAVDFLEYRYSTSLRHTLSEALLHLLSLSKLQDMPELSASLAGEEGRGIKEHLIKYLKAEEGEEKTGGEDEAREERNSGEESNHPQQRVCGLQQTFVRLKGLEAEEEGGEEKEVVVRHAAAAAMDAFELFKKLGAGAKFDFKRFGQDAARFKVPRSQGGEASLDSLSAIDYFGTGAANGAQSWTQGENEDERGEKDEESRESGESEAGGKRKQKEQERDVGHKAKKTKSSQMEEKDAGHTAHDACELNCFVIGQEEPRARFSIERIFNGPVSLLGSGVVGLRSYWIWKDSGLFSSTARPPAAAGQFGLQSSDHLPDQRTGQPDILVSTPNRLIYLLDQDPPGINLNSVEWLVVDESDKLFEDGKTGFREQLATIFLACSNAKGFLPPMLVFVQSIERARELFHELVYEGINVDVIHAERTQQQVETHTSPTCVV</sequence>
<dbReference type="InterPro" id="IPR027417">
    <property type="entry name" value="P-loop_NTPase"/>
</dbReference>
<dbReference type="PANTHER" id="PTHR13366:SF0">
    <property type="entry name" value="HEAT REPEAT-CONTAINING PROTEIN 6"/>
    <property type="match status" value="1"/>
</dbReference>
<proteinExistence type="predicted"/>
<dbReference type="PANTHER" id="PTHR13366">
    <property type="entry name" value="MALARIA ANTIGEN-RELATED"/>
    <property type="match status" value="1"/>
</dbReference>
<keyword evidence="2" id="KW-0732">Signal</keyword>
<dbReference type="Pfam" id="PF00270">
    <property type="entry name" value="DEAD"/>
    <property type="match status" value="1"/>
</dbReference>
<evidence type="ECO:0000313" key="5">
    <source>
        <dbReference type="Proteomes" id="UP001434883"/>
    </source>
</evidence>
<dbReference type="Gene3D" id="3.40.50.300">
    <property type="entry name" value="P-loop containing nucleotide triphosphate hydrolases"/>
    <property type="match status" value="1"/>
</dbReference>
<reference evidence="4 5" key="1">
    <citation type="submission" date="2021-06" db="EMBL/GenBank/DDBJ databases">
        <authorList>
            <person name="Palmer J.M."/>
        </authorList>
    </citation>
    <scope>NUCLEOTIDE SEQUENCE [LARGE SCALE GENOMIC DNA]</scope>
    <source>
        <strain evidence="4 5">XC_2019</strain>
        <tissue evidence="4">Muscle</tissue>
    </source>
</reference>
<evidence type="ECO:0000259" key="3">
    <source>
        <dbReference type="Pfam" id="PF00270"/>
    </source>
</evidence>
<protein>
    <recommendedName>
        <fullName evidence="3">DEAD/DEAH-box helicase domain-containing protein</fullName>
    </recommendedName>
</protein>